<dbReference type="EMBL" id="QKKF02017590">
    <property type="protein sequence ID" value="RZF40862.1"/>
    <property type="molecule type" value="Genomic_DNA"/>
</dbReference>
<evidence type="ECO:0000256" key="1">
    <source>
        <dbReference type="ARBA" id="ARBA00004141"/>
    </source>
</evidence>
<organism evidence="8 9">
    <name type="scientific">Laodelphax striatellus</name>
    <name type="common">Small brown planthopper</name>
    <name type="synonym">Delphax striatella</name>
    <dbReference type="NCBI Taxonomy" id="195883"/>
    <lineage>
        <taxon>Eukaryota</taxon>
        <taxon>Metazoa</taxon>
        <taxon>Ecdysozoa</taxon>
        <taxon>Arthropoda</taxon>
        <taxon>Hexapoda</taxon>
        <taxon>Insecta</taxon>
        <taxon>Pterygota</taxon>
        <taxon>Neoptera</taxon>
        <taxon>Paraneoptera</taxon>
        <taxon>Hemiptera</taxon>
        <taxon>Auchenorrhyncha</taxon>
        <taxon>Fulgoroidea</taxon>
        <taxon>Delphacidae</taxon>
        <taxon>Criomorphinae</taxon>
        <taxon>Laodelphax</taxon>
    </lineage>
</organism>
<feature type="transmembrane region" description="Helical" evidence="6">
    <location>
        <begin position="314"/>
        <end position="339"/>
    </location>
</feature>
<feature type="transmembrane region" description="Helical" evidence="6">
    <location>
        <begin position="203"/>
        <end position="220"/>
    </location>
</feature>
<feature type="transmembrane region" description="Helical" evidence="6">
    <location>
        <begin position="270"/>
        <end position="294"/>
    </location>
</feature>
<evidence type="ECO:0000313" key="9">
    <source>
        <dbReference type="Proteomes" id="UP000291343"/>
    </source>
</evidence>
<reference evidence="8 9" key="1">
    <citation type="journal article" date="2017" name="Gigascience">
        <title>Genome sequence of the small brown planthopper, Laodelphax striatellus.</title>
        <authorList>
            <person name="Zhu J."/>
            <person name="Jiang F."/>
            <person name="Wang X."/>
            <person name="Yang P."/>
            <person name="Bao Y."/>
            <person name="Zhao W."/>
            <person name="Wang W."/>
            <person name="Lu H."/>
            <person name="Wang Q."/>
            <person name="Cui N."/>
            <person name="Li J."/>
            <person name="Chen X."/>
            <person name="Luo L."/>
            <person name="Yu J."/>
            <person name="Kang L."/>
            <person name="Cui F."/>
        </authorList>
    </citation>
    <scope>NUCLEOTIDE SEQUENCE [LARGE SCALE GENOMIC DNA]</scope>
    <source>
        <strain evidence="8">Lst14</strain>
    </source>
</reference>
<evidence type="ECO:0000313" key="8">
    <source>
        <dbReference type="EMBL" id="RZF40862.1"/>
    </source>
</evidence>
<feature type="region of interest" description="Disordered" evidence="5">
    <location>
        <begin position="1"/>
        <end position="38"/>
    </location>
</feature>
<comment type="caution">
    <text evidence="8">The sequence shown here is derived from an EMBL/GenBank/DDBJ whole genome shotgun (WGS) entry which is preliminary data.</text>
</comment>
<keyword evidence="9" id="KW-1185">Reference proteome</keyword>
<evidence type="ECO:0000259" key="7">
    <source>
        <dbReference type="Pfam" id="PF01490"/>
    </source>
</evidence>
<dbReference type="PANTHER" id="PTHR22950:SF340">
    <property type="entry name" value="AMINO ACID TRANSPORTER TRANSMEMBRANE DOMAIN-CONTAINING PROTEIN-RELATED"/>
    <property type="match status" value="1"/>
</dbReference>
<feature type="domain" description="Amino acid transporter transmembrane" evidence="7">
    <location>
        <begin position="45"/>
        <end position="442"/>
    </location>
</feature>
<evidence type="ECO:0000256" key="4">
    <source>
        <dbReference type="ARBA" id="ARBA00023136"/>
    </source>
</evidence>
<feature type="compositionally biased region" description="Polar residues" evidence="5">
    <location>
        <begin position="12"/>
        <end position="21"/>
    </location>
</feature>
<feature type="transmembrane region" description="Helical" evidence="6">
    <location>
        <begin position="73"/>
        <end position="95"/>
    </location>
</feature>
<sequence length="450" mass="49692">MSKGDSIGLQKVNGNKGSNYSVEDGSPGPPYDPHAHRELANPTTDRETLIHILKGSLGTGILAMPNAFYNSGLIVGTIATFVIGFICTYCLHVLVRSQYELCKRKKVPILSYPETMRVALQQGPSCLKPFANISVPIVDGFLIIYQLGICVCYIMFVATSIKQVADIYATPLDVRIHMLIILVPLMLITYIRNLKLLAPFSQLANIITFIGIGITLYYIFDDLPAINSVPYVGVLRNFVLYMGTTLFALEAVGVILALENNMKTPKSFGGYTGVLNQGMVVIVILYVLVGFFGYVKYGSDALGSVTLNLPKTDILAQIVKLIFAVAIFVTYALQCYVPVDIVWNTYMKKHITSKELFWEYFLRTTAVLITFVLAVAVPRLELFISLFGAFCLSALGIAFPAIIEICVMWPDNLGTCYYILFRNFLLILFGIAGLLVGTYTSISDIITSFQ</sequence>
<keyword evidence="2 6" id="KW-0812">Transmembrane</keyword>
<dbReference type="AlphaFoldDB" id="A0A482X595"/>
<keyword evidence="4 6" id="KW-0472">Membrane</keyword>
<dbReference type="InterPro" id="IPR013057">
    <property type="entry name" value="AA_transpt_TM"/>
</dbReference>
<protein>
    <recommendedName>
        <fullName evidence="7">Amino acid transporter transmembrane domain-containing protein</fullName>
    </recommendedName>
</protein>
<feature type="transmembrane region" description="Helical" evidence="6">
    <location>
        <begin position="240"/>
        <end position="258"/>
    </location>
</feature>
<dbReference type="GO" id="GO:0005774">
    <property type="term" value="C:vacuolar membrane"/>
    <property type="evidence" value="ECO:0007669"/>
    <property type="project" value="TreeGrafter"/>
</dbReference>
<evidence type="ECO:0000256" key="3">
    <source>
        <dbReference type="ARBA" id="ARBA00022989"/>
    </source>
</evidence>
<accession>A0A482X595</accession>
<comment type="subcellular location">
    <subcellularLocation>
        <location evidence="1">Membrane</location>
        <topology evidence="1">Multi-pass membrane protein</topology>
    </subcellularLocation>
</comment>
<evidence type="ECO:0000256" key="2">
    <source>
        <dbReference type="ARBA" id="ARBA00022692"/>
    </source>
</evidence>
<feature type="transmembrane region" description="Helical" evidence="6">
    <location>
        <begin position="174"/>
        <end position="191"/>
    </location>
</feature>
<feature type="transmembrane region" description="Helical" evidence="6">
    <location>
        <begin position="142"/>
        <end position="162"/>
    </location>
</feature>
<dbReference type="InParanoid" id="A0A482X595"/>
<proteinExistence type="predicted"/>
<dbReference type="OrthoDB" id="1684102at2759"/>
<dbReference type="Proteomes" id="UP000291343">
    <property type="component" value="Unassembled WGS sequence"/>
</dbReference>
<evidence type="ECO:0000256" key="5">
    <source>
        <dbReference type="SAM" id="MobiDB-lite"/>
    </source>
</evidence>
<feature type="transmembrane region" description="Helical" evidence="6">
    <location>
        <begin position="360"/>
        <end position="377"/>
    </location>
</feature>
<name>A0A482X595_LAOST</name>
<dbReference type="PANTHER" id="PTHR22950">
    <property type="entry name" value="AMINO ACID TRANSPORTER"/>
    <property type="match status" value="1"/>
</dbReference>
<dbReference type="STRING" id="195883.A0A482X595"/>
<feature type="transmembrane region" description="Helical" evidence="6">
    <location>
        <begin position="419"/>
        <end position="442"/>
    </location>
</feature>
<dbReference type="SMR" id="A0A482X595"/>
<keyword evidence="3 6" id="KW-1133">Transmembrane helix</keyword>
<dbReference type="GO" id="GO:0015179">
    <property type="term" value="F:L-amino acid transmembrane transporter activity"/>
    <property type="evidence" value="ECO:0007669"/>
    <property type="project" value="TreeGrafter"/>
</dbReference>
<evidence type="ECO:0000256" key="6">
    <source>
        <dbReference type="SAM" id="Phobius"/>
    </source>
</evidence>
<feature type="transmembrane region" description="Helical" evidence="6">
    <location>
        <begin position="383"/>
        <end position="407"/>
    </location>
</feature>
<dbReference type="Pfam" id="PF01490">
    <property type="entry name" value="Aa_trans"/>
    <property type="match status" value="1"/>
</dbReference>
<gene>
    <name evidence="8" type="ORF">LSTR_LSTR003372</name>
</gene>